<dbReference type="InterPro" id="IPR036397">
    <property type="entry name" value="RNaseH_sf"/>
</dbReference>
<organism evidence="2 3">
    <name type="scientific">Vitis vinifera</name>
    <name type="common">Grape</name>
    <dbReference type="NCBI Taxonomy" id="29760"/>
    <lineage>
        <taxon>Eukaryota</taxon>
        <taxon>Viridiplantae</taxon>
        <taxon>Streptophyta</taxon>
        <taxon>Embryophyta</taxon>
        <taxon>Tracheophyta</taxon>
        <taxon>Spermatophyta</taxon>
        <taxon>Magnoliopsida</taxon>
        <taxon>eudicotyledons</taxon>
        <taxon>Gunneridae</taxon>
        <taxon>Pentapetalae</taxon>
        <taxon>rosids</taxon>
        <taxon>Vitales</taxon>
        <taxon>Vitaceae</taxon>
        <taxon>Viteae</taxon>
        <taxon>Vitis</taxon>
    </lineage>
</organism>
<dbReference type="PANTHER" id="PTHR42648:SF18">
    <property type="entry name" value="RETROTRANSPOSON, UNCLASSIFIED-LIKE PROTEIN"/>
    <property type="match status" value="1"/>
</dbReference>
<dbReference type="SUPFAM" id="SSF53098">
    <property type="entry name" value="Ribonuclease H-like"/>
    <property type="match status" value="1"/>
</dbReference>
<dbReference type="InterPro" id="IPR025724">
    <property type="entry name" value="GAG-pre-integrase_dom"/>
</dbReference>
<dbReference type="InterPro" id="IPR012337">
    <property type="entry name" value="RNaseH-like_sf"/>
</dbReference>
<evidence type="ECO:0000313" key="3">
    <source>
        <dbReference type="Proteomes" id="UP000288805"/>
    </source>
</evidence>
<evidence type="ECO:0000259" key="1">
    <source>
        <dbReference type="PROSITE" id="PS50994"/>
    </source>
</evidence>
<sequence length="376" mass="43117">MHDVVHARPRLVGGCERKRNYSTEAEDANGILRKWKIKAGKAMFALKTTIEEDVLEHIRDAKTPYEAWNTFTKLFSKKNDTRLQLLESELLSIAQRDLTIAQYFHKGWQNQPSLVEFENLLAGQEALAKQMGGVSLKGEEEALYAHKGRKKGHMAKDCWSKKGLVESNVLLLPKAKMSGTLRVGDKGMETRVSLCDVCRNRICRQDQKERDNRFMAYALSHVSYSKLTVMMKKSMLKGLPQLEVRKDTICAGCQYGKAHQLPYEESKWKAKGPLELIHSDVFGPVKQASLSGMKYMVTFIDDFSRYVWVYFMKEKSETFSKFKEFKEMTEAEVDKRIRCLSTDNGESIPQMIFFTFSENAEYAISSHVPTLRSKTT</sequence>
<dbReference type="GO" id="GO:0003676">
    <property type="term" value="F:nucleic acid binding"/>
    <property type="evidence" value="ECO:0007669"/>
    <property type="project" value="InterPro"/>
</dbReference>
<gene>
    <name evidence="2" type="primary">POLX_3345</name>
    <name evidence="2" type="ORF">CK203_114928</name>
</gene>
<dbReference type="Proteomes" id="UP000288805">
    <property type="component" value="Unassembled WGS sequence"/>
</dbReference>
<evidence type="ECO:0000313" key="2">
    <source>
        <dbReference type="EMBL" id="RVW20210.1"/>
    </source>
</evidence>
<proteinExistence type="predicted"/>
<dbReference type="PROSITE" id="PS50994">
    <property type="entry name" value="INTEGRASE"/>
    <property type="match status" value="1"/>
</dbReference>
<dbReference type="InterPro" id="IPR039537">
    <property type="entry name" value="Retrotran_Ty1/copia-like"/>
</dbReference>
<dbReference type="Pfam" id="PF13976">
    <property type="entry name" value="gag_pre-integrs"/>
    <property type="match status" value="1"/>
</dbReference>
<name>A0A438CAE6_VITVI</name>
<dbReference type="AlphaFoldDB" id="A0A438CAE6"/>
<dbReference type="EMBL" id="QGNW01002386">
    <property type="protein sequence ID" value="RVW20210.1"/>
    <property type="molecule type" value="Genomic_DNA"/>
</dbReference>
<dbReference type="PANTHER" id="PTHR42648">
    <property type="entry name" value="TRANSPOSASE, PUTATIVE-RELATED"/>
    <property type="match status" value="1"/>
</dbReference>
<dbReference type="InterPro" id="IPR001584">
    <property type="entry name" value="Integrase_cat-core"/>
</dbReference>
<protein>
    <submittedName>
        <fullName evidence="2">Retrovirus-related Pol polyprotein from transposon TNT 1-94</fullName>
    </submittedName>
</protein>
<feature type="domain" description="Integrase catalytic" evidence="1">
    <location>
        <begin position="269"/>
        <end position="376"/>
    </location>
</feature>
<dbReference type="Gene3D" id="3.30.420.10">
    <property type="entry name" value="Ribonuclease H-like superfamily/Ribonuclease H"/>
    <property type="match status" value="1"/>
</dbReference>
<comment type="caution">
    <text evidence="2">The sequence shown here is derived from an EMBL/GenBank/DDBJ whole genome shotgun (WGS) entry which is preliminary data.</text>
</comment>
<dbReference type="GO" id="GO:0015074">
    <property type="term" value="P:DNA integration"/>
    <property type="evidence" value="ECO:0007669"/>
    <property type="project" value="InterPro"/>
</dbReference>
<reference evidence="2 3" key="1">
    <citation type="journal article" date="2018" name="PLoS Genet.">
        <title>Population sequencing reveals clonal diversity and ancestral inbreeding in the grapevine cultivar Chardonnay.</title>
        <authorList>
            <person name="Roach M.J."/>
            <person name="Johnson D.L."/>
            <person name="Bohlmann J."/>
            <person name="van Vuuren H.J."/>
            <person name="Jones S.J."/>
            <person name="Pretorius I.S."/>
            <person name="Schmidt S.A."/>
            <person name="Borneman A.R."/>
        </authorList>
    </citation>
    <scope>NUCLEOTIDE SEQUENCE [LARGE SCALE GENOMIC DNA]</scope>
    <source>
        <strain evidence="3">cv. Chardonnay</strain>
        <tissue evidence="2">Leaf</tissue>
    </source>
</reference>
<accession>A0A438CAE6</accession>